<evidence type="ECO:0000256" key="2">
    <source>
        <dbReference type="ARBA" id="ARBA00007362"/>
    </source>
</evidence>
<comment type="subcellular location">
    <subcellularLocation>
        <location evidence="1">Membrane</location>
        <topology evidence="1">Multi-pass membrane protein</topology>
    </subcellularLocation>
</comment>
<evidence type="ECO:0000256" key="4">
    <source>
        <dbReference type="ARBA" id="ARBA00022989"/>
    </source>
</evidence>
<evidence type="ECO:0000256" key="7">
    <source>
        <dbReference type="SAM" id="Phobius"/>
    </source>
</evidence>
<feature type="transmembrane region" description="Helical" evidence="7">
    <location>
        <begin position="260"/>
        <end position="276"/>
    </location>
</feature>
<dbReference type="Proteomes" id="UP001500212">
    <property type="component" value="Unassembled WGS sequence"/>
</dbReference>
<feature type="transmembrane region" description="Helical" evidence="7">
    <location>
        <begin position="46"/>
        <end position="63"/>
    </location>
</feature>
<sequence length="334" mass="34916">MGKQIGIPNALRAWSTSVLAALFVLCWSSGFVGAKLGAAEAPVTTILMWRFLPLAVLLLAAVLTRRRRGSPPPSGGDVARHVLIGLLSQSGYLLTVYWAIGLGVSTGTTALIDGVQPLVAAALVGPLLGVAVAGRQWAGLVLGLVGAILVSWTDASLPATQAPRWAYLVPFVGMLSLIASTILERRANILTPPLQALAIHCTTSAIVFTVLAVATGTATPPSSPSFWIAMAWLILLATFGGYGLYWFLVQRIGVTPVNSLMFFIAPVTSIWGAVMFGEPLTLVTSVGLTLALVAALIARSAPRLAADRKASEPSPNAPKPCPRRCAAIRRRGPG</sequence>
<dbReference type="EMBL" id="BAABHJ010000005">
    <property type="protein sequence ID" value="GAA4605511.1"/>
    <property type="molecule type" value="Genomic_DNA"/>
</dbReference>
<dbReference type="InterPro" id="IPR050638">
    <property type="entry name" value="AA-Vitamin_Transporters"/>
</dbReference>
<proteinExistence type="inferred from homology"/>
<dbReference type="Pfam" id="PF00892">
    <property type="entry name" value="EamA"/>
    <property type="match status" value="2"/>
</dbReference>
<keyword evidence="4 7" id="KW-1133">Transmembrane helix</keyword>
<feature type="transmembrane region" description="Helical" evidence="7">
    <location>
        <begin position="12"/>
        <end position="34"/>
    </location>
</feature>
<dbReference type="PANTHER" id="PTHR32322:SF2">
    <property type="entry name" value="EAMA DOMAIN-CONTAINING PROTEIN"/>
    <property type="match status" value="1"/>
</dbReference>
<comment type="caution">
    <text evidence="9">The sequence shown here is derived from an EMBL/GenBank/DDBJ whole genome shotgun (WGS) entry which is preliminary data.</text>
</comment>
<evidence type="ECO:0000259" key="8">
    <source>
        <dbReference type="Pfam" id="PF00892"/>
    </source>
</evidence>
<comment type="similarity">
    <text evidence="2">Belongs to the EamA transporter family.</text>
</comment>
<feature type="domain" description="EamA" evidence="8">
    <location>
        <begin position="165"/>
        <end position="297"/>
    </location>
</feature>
<evidence type="ECO:0000256" key="5">
    <source>
        <dbReference type="ARBA" id="ARBA00023136"/>
    </source>
</evidence>
<feature type="region of interest" description="Disordered" evidence="6">
    <location>
        <begin position="307"/>
        <end position="334"/>
    </location>
</feature>
<feature type="transmembrane region" description="Helical" evidence="7">
    <location>
        <begin position="137"/>
        <end position="153"/>
    </location>
</feature>
<keyword evidence="3 7" id="KW-0812">Transmembrane</keyword>
<gene>
    <name evidence="9" type="ORF">GCM10023195_19230</name>
</gene>
<dbReference type="InterPro" id="IPR000620">
    <property type="entry name" value="EamA_dom"/>
</dbReference>
<feature type="transmembrane region" description="Helical" evidence="7">
    <location>
        <begin position="110"/>
        <end position="130"/>
    </location>
</feature>
<dbReference type="PANTHER" id="PTHR32322">
    <property type="entry name" value="INNER MEMBRANE TRANSPORTER"/>
    <property type="match status" value="1"/>
</dbReference>
<feature type="transmembrane region" description="Helical" evidence="7">
    <location>
        <begin position="282"/>
        <end position="301"/>
    </location>
</feature>
<evidence type="ECO:0000313" key="10">
    <source>
        <dbReference type="Proteomes" id="UP001500212"/>
    </source>
</evidence>
<feature type="transmembrane region" description="Helical" evidence="7">
    <location>
        <begin position="226"/>
        <end position="248"/>
    </location>
</feature>
<dbReference type="InterPro" id="IPR037185">
    <property type="entry name" value="EmrE-like"/>
</dbReference>
<keyword evidence="10" id="KW-1185">Reference proteome</keyword>
<evidence type="ECO:0000256" key="6">
    <source>
        <dbReference type="SAM" id="MobiDB-lite"/>
    </source>
</evidence>
<dbReference type="SUPFAM" id="SSF103481">
    <property type="entry name" value="Multidrug resistance efflux transporter EmrE"/>
    <property type="match status" value="2"/>
</dbReference>
<keyword evidence="5 7" id="KW-0472">Membrane</keyword>
<evidence type="ECO:0000256" key="3">
    <source>
        <dbReference type="ARBA" id="ARBA00022692"/>
    </source>
</evidence>
<feature type="transmembrane region" description="Helical" evidence="7">
    <location>
        <begin position="83"/>
        <end position="104"/>
    </location>
</feature>
<name>A0ABP8TDP0_9ACTN</name>
<evidence type="ECO:0000313" key="9">
    <source>
        <dbReference type="EMBL" id="GAA4605511.1"/>
    </source>
</evidence>
<accession>A0ABP8TDP0</accession>
<reference evidence="10" key="1">
    <citation type="journal article" date="2019" name="Int. J. Syst. Evol. Microbiol.">
        <title>The Global Catalogue of Microorganisms (GCM) 10K type strain sequencing project: providing services to taxonomists for standard genome sequencing and annotation.</title>
        <authorList>
            <consortium name="The Broad Institute Genomics Platform"/>
            <consortium name="The Broad Institute Genome Sequencing Center for Infectious Disease"/>
            <person name="Wu L."/>
            <person name="Ma J."/>
        </authorList>
    </citation>
    <scope>NUCLEOTIDE SEQUENCE [LARGE SCALE GENOMIC DNA]</scope>
    <source>
        <strain evidence="10">JCM 17938</strain>
    </source>
</reference>
<evidence type="ECO:0000256" key="1">
    <source>
        <dbReference type="ARBA" id="ARBA00004141"/>
    </source>
</evidence>
<feature type="transmembrane region" description="Helical" evidence="7">
    <location>
        <begin position="165"/>
        <end position="183"/>
    </location>
</feature>
<feature type="transmembrane region" description="Helical" evidence="7">
    <location>
        <begin position="195"/>
        <end position="214"/>
    </location>
</feature>
<protein>
    <submittedName>
        <fullName evidence="9">DMT family transporter</fullName>
    </submittedName>
</protein>
<dbReference type="RefSeq" id="WP_345351632.1">
    <property type="nucleotide sequence ID" value="NZ_BAABHJ010000005.1"/>
</dbReference>
<organism evidence="9 10">
    <name type="scientific">Actinoallomurus liliacearum</name>
    <dbReference type="NCBI Taxonomy" id="1080073"/>
    <lineage>
        <taxon>Bacteria</taxon>
        <taxon>Bacillati</taxon>
        <taxon>Actinomycetota</taxon>
        <taxon>Actinomycetes</taxon>
        <taxon>Streptosporangiales</taxon>
        <taxon>Thermomonosporaceae</taxon>
        <taxon>Actinoallomurus</taxon>
    </lineage>
</organism>
<feature type="domain" description="EamA" evidence="8">
    <location>
        <begin position="18"/>
        <end position="151"/>
    </location>
</feature>